<gene>
    <name evidence="2" type="ORF">Ahy_A08g038157</name>
</gene>
<accession>A0A445BSQ5</accession>
<feature type="transmembrane region" description="Helical" evidence="1">
    <location>
        <begin position="106"/>
        <end position="127"/>
    </location>
</feature>
<keyword evidence="1" id="KW-0812">Transmembrane</keyword>
<keyword evidence="1" id="KW-0472">Membrane</keyword>
<evidence type="ECO:0000256" key="1">
    <source>
        <dbReference type="SAM" id="Phobius"/>
    </source>
</evidence>
<comment type="caution">
    <text evidence="2">The sequence shown here is derived from an EMBL/GenBank/DDBJ whole genome shotgun (WGS) entry which is preliminary data.</text>
</comment>
<organism evidence="2 3">
    <name type="scientific">Arachis hypogaea</name>
    <name type="common">Peanut</name>
    <dbReference type="NCBI Taxonomy" id="3818"/>
    <lineage>
        <taxon>Eukaryota</taxon>
        <taxon>Viridiplantae</taxon>
        <taxon>Streptophyta</taxon>
        <taxon>Embryophyta</taxon>
        <taxon>Tracheophyta</taxon>
        <taxon>Spermatophyta</taxon>
        <taxon>Magnoliopsida</taxon>
        <taxon>eudicotyledons</taxon>
        <taxon>Gunneridae</taxon>
        <taxon>Pentapetalae</taxon>
        <taxon>rosids</taxon>
        <taxon>fabids</taxon>
        <taxon>Fabales</taxon>
        <taxon>Fabaceae</taxon>
        <taxon>Papilionoideae</taxon>
        <taxon>50 kb inversion clade</taxon>
        <taxon>dalbergioids sensu lato</taxon>
        <taxon>Dalbergieae</taxon>
        <taxon>Pterocarpus clade</taxon>
        <taxon>Arachis</taxon>
    </lineage>
</organism>
<dbReference type="AlphaFoldDB" id="A0A445BSQ5"/>
<keyword evidence="1" id="KW-1133">Transmembrane helix</keyword>
<sequence length="193" mass="21264">MRSGIKFTNKDPLSIFLKPSTSFIEILISMLSDGVKYNSFVIDNDKDLQVLFHCGHQFFKIRTHELLTKLVDVVYSSTGSNPNPQYSTMPTISSSMPLGALSSMPVIAPEVVFVASLSLSAYLYFVVEKRDSYYSPDFRGEGSTEWCRRCTPTTIVDDNDDDITMSIPARVGGASSSADSNASLASLCHLHSR</sequence>
<protein>
    <submittedName>
        <fullName evidence="2">Uncharacterized protein</fullName>
    </submittedName>
</protein>
<dbReference type="EMBL" id="SDMP01000008">
    <property type="protein sequence ID" value="RYR41740.1"/>
    <property type="molecule type" value="Genomic_DNA"/>
</dbReference>
<reference evidence="2 3" key="1">
    <citation type="submission" date="2019-01" db="EMBL/GenBank/DDBJ databases">
        <title>Sequencing of cultivated peanut Arachis hypogaea provides insights into genome evolution and oil improvement.</title>
        <authorList>
            <person name="Chen X."/>
        </authorList>
    </citation>
    <scope>NUCLEOTIDE SEQUENCE [LARGE SCALE GENOMIC DNA]</scope>
    <source>
        <strain evidence="3">cv. Fuhuasheng</strain>
        <tissue evidence="2">Leaves</tissue>
    </source>
</reference>
<name>A0A445BSQ5_ARAHY</name>
<dbReference type="Proteomes" id="UP000289738">
    <property type="component" value="Chromosome A08"/>
</dbReference>
<evidence type="ECO:0000313" key="3">
    <source>
        <dbReference type="Proteomes" id="UP000289738"/>
    </source>
</evidence>
<proteinExistence type="predicted"/>
<evidence type="ECO:0000313" key="2">
    <source>
        <dbReference type="EMBL" id="RYR41740.1"/>
    </source>
</evidence>
<keyword evidence="3" id="KW-1185">Reference proteome</keyword>